<dbReference type="SUPFAM" id="SSF58104">
    <property type="entry name" value="Methyl-accepting chemotaxis protein (MCP) signaling domain"/>
    <property type="match status" value="2"/>
</dbReference>
<keyword evidence="1" id="KW-0145">Chemotaxis</keyword>
<keyword evidence="5" id="KW-0472">Membrane</keyword>
<keyword evidence="5" id="KW-0812">Transmembrane</keyword>
<feature type="transmembrane region" description="Helical" evidence="5">
    <location>
        <begin position="20"/>
        <end position="37"/>
    </location>
</feature>
<dbReference type="PRINTS" id="PR00260">
    <property type="entry name" value="CHEMTRNSDUCR"/>
</dbReference>
<protein>
    <recommendedName>
        <fullName evidence="6">Methyl-accepting transducer domain-containing protein</fullName>
    </recommendedName>
</protein>
<accession>A0A1F6GYJ4</accession>
<dbReference type="Gene3D" id="1.10.287.950">
    <property type="entry name" value="Methyl-accepting chemotaxis protein"/>
    <property type="match status" value="1"/>
</dbReference>
<evidence type="ECO:0000313" key="8">
    <source>
        <dbReference type="Proteomes" id="UP000177583"/>
    </source>
</evidence>
<dbReference type="InterPro" id="IPR004090">
    <property type="entry name" value="Chemotax_Me-accpt_rcpt"/>
</dbReference>
<dbReference type="Pfam" id="PF00015">
    <property type="entry name" value="MCPsignal"/>
    <property type="match status" value="1"/>
</dbReference>
<feature type="compositionally biased region" description="Basic and acidic residues" evidence="4">
    <location>
        <begin position="644"/>
        <end position="655"/>
    </location>
</feature>
<dbReference type="GO" id="GO:0006935">
    <property type="term" value="P:chemotaxis"/>
    <property type="evidence" value="ECO:0007669"/>
    <property type="project" value="UniProtKB-KW"/>
</dbReference>
<sequence>MNLNTSSWRKLTIGQKLSGGFGFTLVVLAILSGYSIYQFGSIDKTLRGDLLTQVQHEHRVFKIRSYAIEAELALYKYFRAPDAALVQSALEQIGKAMDEAKDIQKLTFDEETLKSYDLVLLLAGNIQEEAKKTQQLSEKIGLNEELGLMGAMRTSIHQLEVEVKRQELETIQIAYLELRRTEKDFLLRHGEKYLLGHQEAAQILGQKIQNSRLSVGDKAKLLRELSAYRESFDSLAQAQLMLSEQMDNVESATLTITGLASQLAEAEAKETQEISGSINSQINLSKTLLWTAALTGLVGSLVFVLWFVRNLTNLLLKLSADLDSSASQVAAASEEIARGSQQLSEGATEQAASLEQTSASMEEMNSQTEQNSEAAKETAAQMQQVKEMMVQSTQGAKSASKLADQAKKAAGQGAQAMTAINQAMDQIADSSRRITDIMEVINEITHQTKMLATNAAIEAARAGESGKGFSVVANEVSKLAESSKAAAKDVANLIKESAKRAEVGIAQVKQGERVLKEILDRSTQVGEELESLSQSAQVQAEKIEKATQAVQLIATASIEQANGIHQVSQAVIQMDQVTQSNAANAEETASAAEQLSAQAKMMHDLVSDLAQEVGAKLQAQGHSQPQRQQAPAPKAPPAIRPKGNRLELRSEDLTREPAQPTAASVRRKIKPSESIPLRDDFAEF</sequence>
<dbReference type="GO" id="GO:0004888">
    <property type="term" value="F:transmembrane signaling receptor activity"/>
    <property type="evidence" value="ECO:0007669"/>
    <property type="project" value="InterPro"/>
</dbReference>
<evidence type="ECO:0000313" key="7">
    <source>
        <dbReference type="EMBL" id="OGH03243.1"/>
    </source>
</evidence>
<evidence type="ECO:0000256" key="1">
    <source>
        <dbReference type="ARBA" id="ARBA00022500"/>
    </source>
</evidence>
<dbReference type="PROSITE" id="PS50111">
    <property type="entry name" value="CHEMOTAXIS_TRANSDUC_2"/>
    <property type="match status" value="1"/>
</dbReference>
<reference evidence="7 8" key="1">
    <citation type="journal article" date="2016" name="Nat. Commun.">
        <title>Thousands of microbial genomes shed light on interconnected biogeochemical processes in an aquifer system.</title>
        <authorList>
            <person name="Anantharaman K."/>
            <person name="Brown C.T."/>
            <person name="Hug L.A."/>
            <person name="Sharon I."/>
            <person name="Castelle C.J."/>
            <person name="Probst A.J."/>
            <person name="Thomas B.C."/>
            <person name="Singh A."/>
            <person name="Wilkins M.J."/>
            <person name="Karaoz U."/>
            <person name="Brodie E.L."/>
            <person name="Williams K.H."/>
            <person name="Hubbard S.S."/>
            <person name="Banfield J.F."/>
        </authorList>
    </citation>
    <scope>NUCLEOTIDE SEQUENCE [LARGE SCALE GENOMIC DNA]</scope>
</reference>
<dbReference type="PANTHER" id="PTHR43531">
    <property type="entry name" value="PROTEIN ICFG"/>
    <property type="match status" value="1"/>
</dbReference>
<feature type="compositionally biased region" description="Polar residues" evidence="4">
    <location>
        <begin position="340"/>
        <end position="373"/>
    </location>
</feature>
<evidence type="ECO:0000259" key="6">
    <source>
        <dbReference type="PROSITE" id="PS50111"/>
    </source>
</evidence>
<evidence type="ECO:0000256" key="5">
    <source>
        <dbReference type="SAM" id="Phobius"/>
    </source>
</evidence>
<dbReference type="Proteomes" id="UP000177583">
    <property type="component" value="Unassembled WGS sequence"/>
</dbReference>
<dbReference type="EMBL" id="MFNF01000018">
    <property type="protein sequence ID" value="OGH03243.1"/>
    <property type="molecule type" value="Genomic_DNA"/>
</dbReference>
<name>A0A1F6GYJ4_9PROT</name>
<feature type="region of interest" description="Disordered" evidence="4">
    <location>
        <begin position="617"/>
        <end position="684"/>
    </location>
</feature>
<feature type="region of interest" description="Disordered" evidence="4">
    <location>
        <begin position="340"/>
        <end position="382"/>
    </location>
</feature>
<dbReference type="SMART" id="SM00283">
    <property type="entry name" value="MA"/>
    <property type="match status" value="1"/>
</dbReference>
<dbReference type="InterPro" id="IPR051310">
    <property type="entry name" value="MCP_chemotaxis"/>
</dbReference>
<dbReference type="InterPro" id="IPR004089">
    <property type="entry name" value="MCPsignal_dom"/>
</dbReference>
<dbReference type="GO" id="GO:0007165">
    <property type="term" value="P:signal transduction"/>
    <property type="evidence" value="ECO:0007669"/>
    <property type="project" value="UniProtKB-KW"/>
</dbReference>
<gene>
    <name evidence="7" type="ORF">A2557_00780</name>
</gene>
<feature type="transmembrane region" description="Helical" evidence="5">
    <location>
        <begin position="288"/>
        <end position="308"/>
    </location>
</feature>
<comment type="similarity">
    <text evidence="2">Belongs to the methyl-accepting chemotaxis (MCP) protein family.</text>
</comment>
<evidence type="ECO:0000256" key="4">
    <source>
        <dbReference type="SAM" id="MobiDB-lite"/>
    </source>
</evidence>
<dbReference type="GO" id="GO:0005886">
    <property type="term" value="C:plasma membrane"/>
    <property type="evidence" value="ECO:0007669"/>
    <property type="project" value="TreeGrafter"/>
</dbReference>
<proteinExistence type="inferred from homology"/>
<evidence type="ECO:0000256" key="3">
    <source>
        <dbReference type="PROSITE-ProRule" id="PRU00284"/>
    </source>
</evidence>
<dbReference type="AlphaFoldDB" id="A0A1F6GYJ4"/>
<keyword evidence="5" id="KW-1133">Transmembrane helix</keyword>
<feature type="domain" description="Methyl-accepting transducer" evidence="6">
    <location>
        <begin position="325"/>
        <end position="596"/>
    </location>
</feature>
<keyword evidence="3" id="KW-0807">Transducer</keyword>
<organism evidence="7 8">
    <name type="scientific">Candidatus Lambdaproteobacteria bacterium RIFOXYD2_FULL_56_26</name>
    <dbReference type="NCBI Taxonomy" id="1817773"/>
    <lineage>
        <taxon>Bacteria</taxon>
        <taxon>Pseudomonadati</taxon>
        <taxon>Pseudomonadota</taxon>
        <taxon>Candidatus Lambdaproteobacteria</taxon>
    </lineage>
</organism>
<comment type="caution">
    <text evidence="7">The sequence shown here is derived from an EMBL/GenBank/DDBJ whole genome shotgun (WGS) entry which is preliminary data.</text>
</comment>
<dbReference type="PANTHER" id="PTHR43531:SF11">
    <property type="entry name" value="METHYL-ACCEPTING CHEMOTAXIS PROTEIN 3"/>
    <property type="match status" value="1"/>
</dbReference>
<evidence type="ECO:0000256" key="2">
    <source>
        <dbReference type="ARBA" id="ARBA00029447"/>
    </source>
</evidence>